<proteinExistence type="predicted"/>
<organism evidence="1 2">
    <name type="scientific">Mixia osmundae (strain CBS 9802 / IAM 14324 / JCM 22182 / KY 12970)</name>
    <dbReference type="NCBI Taxonomy" id="764103"/>
    <lineage>
        <taxon>Eukaryota</taxon>
        <taxon>Fungi</taxon>
        <taxon>Dikarya</taxon>
        <taxon>Basidiomycota</taxon>
        <taxon>Pucciniomycotina</taxon>
        <taxon>Mixiomycetes</taxon>
        <taxon>Mixiales</taxon>
        <taxon>Mixiaceae</taxon>
        <taxon>Mixia</taxon>
    </lineage>
</organism>
<comment type="caution">
    <text evidence="1">The sequence shown here is derived from an EMBL/GenBank/DDBJ whole genome shotgun (WGS) entry which is preliminary data.</text>
</comment>
<evidence type="ECO:0000313" key="2">
    <source>
        <dbReference type="Proteomes" id="UP000009131"/>
    </source>
</evidence>
<dbReference type="Proteomes" id="UP000009131">
    <property type="component" value="Unassembled WGS sequence"/>
</dbReference>
<dbReference type="EMBL" id="BABT02000153">
    <property type="protein sequence ID" value="GAA98540.1"/>
    <property type="molecule type" value="Genomic_DNA"/>
</dbReference>
<dbReference type="HOGENOM" id="CLU_110339_0_0_1"/>
<accession>G7E6T0</accession>
<dbReference type="InParanoid" id="G7E6T0"/>
<protein>
    <submittedName>
        <fullName evidence="1">Uncharacterized protein</fullName>
    </submittedName>
</protein>
<sequence>MEDAHGNPYPSCTYEPNQPWTPACLGGPAWEGSDLWKVRMQEDFGKVMTAESDNGIVEEMLRNCCTLAWSVQTEFYFNARTFGHTPPVFRLICRATSAKVSLWKCSELFPVSDPDPVCEAVEGNCAPLLGTQRKRCHWPVRNPPQVQ</sequence>
<gene>
    <name evidence="1" type="primary">Mo05227</name>
    <name evidence="1" type="ORF">E5Q_05227</name>
</gene>
<evidence type="ECO:0000313" key="1">
    <source>
        <dbReference type="EMBL" id="GAA98540.1"/>
    </source>
</evidence>
<reference evidence="1 2" key="1">
    <citation type="journal article" date="2011" name="J. Gen. Appl. Microbiol.">
        <title>Draft genome sequencing of the enigmatic basidiomycete Mixia osmundae.</title>
        <authorList>
            <person name="Nishida H."/>
            <person name="Nagatsuka Y."/>
            <person name="Sugiyama J."/>
        </authorList>
    </citation>
    <scope>NUCLEOTIDE SEQUENCE [LARGE SCALE GENOMIC DNA]</scope>
    <source>
        <strain evidence="2">CBS 9802 / IAM 14324 / JCM 22182 / KY 12970</strain>
    </source>
</reference>
<keyword evidence="2" id="KW-1185">Reference proteome</keyword>
<name>G7E6T0_MIXOS</name>
<dbReference type="AlphaFoldDB" id="G7E6T0"/>
<reference evidence="1 2" key="2">
    <citation type="journal article" date="2012" name="Open Biol.">
        <title>Characteristics of nucleosomes and linker DNA regions on the genome of the basidiomycete Mixia osmundae revealed by mono- and dinucleosome mapping.</title>
        <authorList>
            <person name="Nishida H."/>
            <person name="Kondo S."/>
            <person name="Matsumoto T."/>
            <person name="Suzuki Y."/>
            <person name="Yoshikawa H."/>
            <person name="Taylor T.D."/>
            <person name="Sugiyama J."/>
        </authorList>
    </citation>
    <scope>NUCLEOTIDE SEQUENCE [LARGE SCALE GENOMIC DNA]</scope>
    <source>
        <strain evidence="2">CBS 9802 / IAM 14324 / JCM 22182 / KY 12970</strain>
    </source>
</reference>